<accession>A0ABM9GRH2</accession>
<proteinExistence type="predicted"/>
<feature type="region of interest" description="Disordered" evidence="1">
    <location>
        <begin position="1"/>
        <end position="38"/>
    </location>
</feature>
<keyword evidence="3" id="KW-1185">Reference proteome</keyword>
<evidence type="ECO:0000313" key="2">
    <source>
        <dbReference type="EMBL" id="CAH9414041.1"/>
    </source>
</evidence>
<feature type="compositionally biased region" description="Basic and acidic residues" evidence="1">
    <location>
        <begin position="26"/>
        <end position="38"/>
    </location>
</feature>
<dbReference type="Proteomes" id="UP001154015">
    <property type="component" value="Unassembled WGS sequence"/>
</dbReference>
<comment type="caution">
    <text evidence="2">The sequence shown here is derived from an EMBL/GenBank/DDBJ whole genome shotgun (WGS) entry which is preliminary data.</text>
</comment>
<evidence type="ECO:0000256" key="1">
    <source>
        <dbReference type="SAM" id="MobiDB-lite"/>
    </source>
</evidence>
<protein>
    <submittedName>
        <fullName evidence="2">Uncharacterized protein</fullName>
    </submittedName>
</protein>
<organism evidence="2 3">
    <name type="scientific">Streptomyces globisporus</name>
    <dbReference type="NCBI Taxonomy" id="1908"/>
    <lineage>
        <taxon>Bacteria</taxon>
        <taxon>Bacillati</taxon>
        <taxon>Actinomycetota</taxon>
        <taxon>Actinomycetes</taxon>
        <taxon>Kitasatosporales</taxon>
        <taxon>Streptomycetaceae</taxon>
        <taxon>Streptomyces</taxon>
    </lineage>
</organism>
<evidence type="ECO:0000313" key="3">
    <source>
        <dbReference type="Proteomes" id="UP001154015"/>
    </source>
</evidence>
<reference evidence="2" key="1">
    <citation type="submission" date="2022-03" db="EMBL/GenBank/DDBJ databases">
        <authorList>
            <person name="Leyn A S."/>
        </authorList>
    </citation>
    <scope>NUCLEOTIDE SEQUENCE</scope>
    <source>
        <strain evidence="2">Streptomyces globisporus 4-3</strain>
    </source>
</reference>
<dbReference type="EMBL" id="CAKXYP010000002">
    <property type="protein sequence ID" value="CAH9414041.1"/>
    <property type="molecule type" value="Genomic_DNA"/>
</dbReference>
<sequence length="38" mass="4348">MTALSLGRHTRCPRTRHVHPAGYPRAPRDPKSQITPER</sequence>
<name>A0ABM9GRH2_STRGL</name>
<feature type="compositionally biased region" description="Basic residues" evidence="1">
    <location>
        <begin position="8"/>
        <end position="19"/>
    </location>
</feature>
<gene>
    <name evidence="2" type="ORF">SGL43_01044</name>
</gene>